<dbReference type="EMBL" id="CAMXCT030006528">
    <property type="protein sequence ID" value="CAL4802680.1"/>
    <property type="molecule type" value="Genomic_DNA"/>
</dbReference>
<comment type="caution">
    <text evidence="3">The sequence shown here is derived from an EMBL/GenBank/DDBJ whole genome shotgun (WGS) entry which is preliminary data.</text>
</comment>
<dbReference type="EMBL" id="CAMXCT010006528">
    <property type="protein sequence ID" value="CAI4015368.1"/>
    <property type="molecule type" value="Genomic_DNA"/>
</dbReference>
<feature type="compositionally biased region" description="Acidic residues" evidence="1">
    <location>
        <begin position="1"/>
        <end position="11"/>
    </location>
</feature>
<protein>
    <submittedName>
        <fullName evidence="4">Copia protein</fullName>
    </submittedName>
</protein>
<feature type="transmembrane region" description="Helical" evidence="2">
    <location>
        <begin position="354"/>
        <end position="384"/>
    </location>
</feature>
<organism evidence="3">
    <name type="scientific">Cladocopium goreaui</name>
    <dbReference type="NCBI Taxonomy" id="2562237"/>
    <lineage>
        <taxon>Eukaryota</taxon>
        <taxon>Sar</taxon>
        <taxon>Alveolata</taxon>
        <taxon>Dinophyceae</taxon>
        <taxon>Suessiales</taxon>
        <taxon>Symbiodiniaceae</taxon>
        <taxon>Cladocopium</taxon>
    </lineage>
</organism>
<reference evidence="4 5" key="2">
    <citation type="submission" date="2024-05" db="EMBL/GenBank/DDBJ databases">
        <authorList>
            <person name="Chen Y."/>
            <person name="Shah S."/>
            <person name="Dougan E. K."/>
            <person name="Thang M."/>
            <person name="Chan C."/>
        </authorList>
    </citation>
    <scope>NUCLEOTIDE SEQUENCE [LARGE SCALE GENOMIC DNA]</scope>
</reference>
<evidence type="ECO:0000256" key="1">
    <source>
        <dbReference type="SAM" id="MobiDB-lite"/>
    </source>
</evidence>
<dbReference type="AlphaFoldDB" id="A0A9P1DSJ8"/>
<sequence>MISDHEADDYVPEAKRRRLAELQDGAEGDDDYEPSIADDNPHDDGQPPDDGHHPSPGLMGQHDGLSPSPGLMGPSDAPPAPMADEPPLPPTLPISNTDEVEPSAEVFPPTPTSSWSVLDPATAKRFQVPQQETFKQRRARVDRQETLSFGPRRSPFQGSHGATPYDRPARGDDDAANIAFNVEDMEQESLPGDWCFKPETGYFELRKGARVCDFWELKAGCLLRYHCHQRRTLFDPAGSSDIPVPLDKLDNVRVTIHFDRDASLKNQHQRQQRRDVTKMAKNKGEVVEKYLNQTEKEMFHQAKVPEDSAELYVTEDEDMNEETYEPADDDIHAEPYEPVEAYVATPKNAKVIKYVIAALTWLTGICFFAILAVMLLCLLLGLWLGARYERLRLQQAIDLAYAHVDQLQREGAEQADLIPRLRCQCYDVAGRRNEIANELEETRRNANVMAIMLASQIETIRFLQARTDRLRSLIANHQAPCPLGDTVLVQPTLDGSLWHIDPECPIITLNRAHMVQEHDHCENVYTFVATPGQMPLRQVGGIDLLVQWLWKKQRLRERLLLNTV</sequence>
<evidence type="ECO:0000256" key="2">
    <source>
        <dbReference type="SAM" id="Phobius"/>
    </source>
</evidence>
<keyword evidence="5" id="KW-1185">Reference proteome</keyword>
<dbReference type="Proteomes" id="UP001152797">
    <property type="component" value="Unassembled WGS sequence"/>
</dbReference>
<name>A0A9P1DSJ8_9DINO</name>
<accession>A0A9P1DSJ8</accession>
<gene>
    <name evidence="3" type="ORF">C1SCF055_LOCUS40202</name>
</gene>
<evidence type="ECO:0000313" key="3">
    <source>
        <dbReference type="EMBL" id="CAI4015368.1"/>
    </source>
</evidence>
<keyword evidence="2" id="KW-1133">Transmembrane helix</keyword>
<feature type="region of interest" description="Disordered" evidence="1">
    <location>
        <begin position="1"/>
        <end position="170"/>
    </location>
</feature>
<keyword evidence="2" id="KW-0812">Transmembrane</keyword>
<evidence type="ECO:0000313" key="4">
    <source>
        <dbReference type="EMBL" id="CAL4802680.1"/>
    </source>
</evidence>
<feature type="compositionally biased region" description="Basic and acidic residues" evidence="1">
    <location>
        <begin position="39"/>
        <end position="53"/>
    </location>
</feature>
<reference evidence="3" key="1">
    <citation type="submission" date="2022-10" db="EMBL/GenBank/DDBJ databases">
        <authorList>
            <person name="Chen Y."/>
            <person name="Dougan E. K."/>
            <person name="Chan C."/>
            <person name="Rhodes N."/>
            <person name="Thang M."/>
        </authorList>
    </citation>
    <scope>NUCLEOTIDE SEQUENCE</scope>
</reference>
<feature type="compositionally biased region" description="Acidic residues" evidence="1">
    <location>
        <begin position="24"/>
        <end position="33"/>
    </location>
</feature>
<dbReference type="EMBL" id="CAMXCT020006528">
    <property type="protein sequence ID" value="CAL1168743.1"/>
    <property type="molecule type" value="Genomic_DNA"/>
</dbReference>
<evidence type="ECO:0000313" key="5">
    <source>
        <dbReference type="Proteomes" id="UP001152797"/>
    </source>
</evidence>
<feature type="compositionally biased region" description="Pro residues" evidence="1">
    <location>
        <begin position="76"/>
        <end position="92"/>
    </location>
</feature>
<proteinExistence type="predicted"/>
<keyword evidence="2" id="KW-0472">Membrane</keyword>